<accession>A0ABD0JVA8</accession>
<name>A0ABD0JVA8_9CAEN</name>
<evidence type="ECO:0000313" key="2">
    <source>
        <dbReference type="Proteomes" id="UP001519460"/>
    </source>
</evidence>
<gene>
    <name evidence="1" type="ORF">BaRGS_00029763</name>
</gene>
<organism evidence="1 2">
    <name type="scientific">Batillaria attramentaria</name>
    <dbReference type="NCBI Taxonomy" id="370345"/>
    <lineage>
        <taxon>Eukaryota</taxon>
        <taxon>Metazoa</taxon>
        <taxon>Spiralia</taxon>
        <taxon>Lophotrochozoa</taxon>
        <taxon>Mollusca</taxon>
        <taxon>Gastropoda</taxon>
        <taxon>Caenogastropoda</taxon>
        <taxon>Sorbeoconcha</taxon>
        <taxon>Cerithioidea</taxon>
        <taxon>Batillariidae</taxon>
        <taxon>Batillaria</taxon>
    </lineage>
</organism>
<comment type="caution">
    <text evidence="1">The sequence shown here is derived from an EMBL/GenBank/DDBJ whole genome shotgun (WGS) entry which is preliminary data.</text>
</comment>
<dbReference type="AlphaFoldDB" id="A0ABD0JVA8"/>
<evidence type="ECO:0000313" key="1">
    <source>
        <dbReference type="EMBL" id="KAK7479002.1"/>
    </source>
</evidence>
<proteinExistence type="predicted"/>
<dbReference type="EMBL" id="JACVVK020000313">
    <property type="protein sequence ID" value="KAK7479002.1"/>
    <property type="molecule type" value="Genomic_DNA"/>
</dbReference>
<protein>
    <submittedName>
        <fullName evidence="1">Uncharacterized protein</fullName>
    </submittedName>
</protein>
<dbReference type="Proteomes" id="UP001519460">
    <property type="component" value="Unassembled WGS sequence"/>
</dbReference>
<reference evidence="1 2" key="1">
    <citation type="journal article" date="2023" name="Sci. Data">
        <title>Genome assembly of the Korean intertidal mud-creeper Batillaria attramentaria.</title>
        <authorList>
            <person name="Patra A.K."/>
            <person name="Ho P.T."/>
            <person name="Jun S."/>
            <person name="Lee S.J."/>
            <person name="Kim Y."/>
            <person name="Won Y.J."/>
        </authorList>
    </citation>
    <scope>NUCLEOTIDE SEQUENCE [LARGE SCALE GENOMIC DNA]</scope>
    <source>
        <strain evidence="1">Wonlab-2016</strain>
    </source>
</reference>
<feature type="non-terminal residue" evidence="1">
    <location>
        <position position="1"/>
    </location>
</feature>
<sequence>ITPPSERRPFCVSFTQAPPELSDSSRCDEIVDRTAPSADPPLATNGFVSTRPRGACAHTQGAFHVSWPAAEASVRED</sequence>
<keyword evidence="2" id="KW-1185">Reference proteome</keyword>